<dbReference type="Proteomes" id="UP000283077">
    <property type="component" value="Unassembled WGS sequence"/>
</dbReference>
<evidence type="ECO:0000313" key="2">
    <source>
        <dbReference type="EMBL" id="RVU33595.1"/>
    </source>
</evidence>
<protein>
    <submittedName>
        <fullName evidence="2">Type II toxin-antitoxin system RelE/ParE family toxin</fullName>
    </submittedName>
</protein>
<proteinExistence type="predicted"/>
<comment type="caution">
    <text evidence="2">The sequence shown here is derived from an EMBL/GenBank/DDBJ whole genome shotgun (WGS) entry which is preliminary data.</text>
</comment>
<dbReference type="AlphaFoldDB" id="A0A437QGC0"/>
<evidence type="ECO:0000313" key="3">
    <source>
        <dbReference type="Proteomes" id="UP000283077"/>
    </source>
</evidence>
<dbReference type="Gene3D" id="3.30.2310.20">
    <property type="entry name" value="RelE-like"/>
    <property type="match status" value="1"/>
</dbReference>
<organism evidence="2 3">
    <name type="scientific">Rheinheimera riviphila</name>
    <dbReference type="NCBI Taxonomy" id="1834037"/>
    <lineage>
        <taxon>Bacteria</taxon>
        <taxon>Pseudomonadati</taxon>
        <taxon>Pseudomonadota</taxon>
        <taxon>Gammaproteobacteria</taxon>
        <taxon>Chromatiales</taxon>
        <taxon>Chromatiaceae</taxon>
        <taxon>Rheinheimera</taxon>
    </lineage>
</organism>
<dbReference type="EMBL" id="SACS01000020">
    <property type="protein sequence ID" value="RVU33595.1"/>
    <property type="molecule type" value="Genomic_DNA"/>
</dbReference>
<keyword evidence="1" id="KW-1277">Toxin-antitoxin system</keyword>
<keyword evidence="3" id="KW-1185">Reference proteome</keyword>
<gene>
    <name evidence="2" type="ORF">EOE67_16375</name>
</gene>
<dbReference type="Pfam" id="PF05016">
    <property type="entry name" value="ParE_toxin"/>
    <property type="match status" value="1"/>
</dbReference>
<dbReference type="SUPFAM" id="SSF143011">
    <property type="entry name" value="RelE-like"/>
    <property type="match status" value="1"/>
</dbReference>
<name>A0A437QGC0_9GAMM</name>
<evidence type="ECO:0000256" key="1">
    <source>
        <dbReference type="ARBA" id="ARBA00022649"/>
    </source>
</evidence>
<sequence>MMKGIEAEFDVEETFKYYQGKRPGLGDDFLLCVEEALQKIQRNPFIYREIYQDLRRISIHRFPYRILYFVQNHNVVVTAVFHARKAPSAWTDRT</sequence>
<accession>A0A437QGC0</accession>
<dbReference type="OrthoDB" id="9809155at2"/>
<reference evidence="2 3" key="1">
    <citation type="submission" date="2019-01" db="EMBL/GenBank/DDBJ databases">
        <authorList>
            <person name="Chen W.-M."/>
        </authorList>
    </citation>
    <scope>NUCLEOTIDE SEQUENCE [LARGE SCALE GENOMIC DNA]</scope>
    <source>
        <strain evidence="2 3">KYPC3</strain>
    </source>
</reference>
<dbReference type="InterPro" id="IPR035093">
    <property type="entry name" value="RelE/ParE_toxin_dom_sf"/>
</dbReference>
<dbReference type="InterPro" id="IPR007712">
    <property type="entry name" value="RelE/ParE_toxin"/>
</dbReference>